<accession>A0ABT3YK20</accession>
<dbReference type="InterPro" id="IPR000160">
    <property type="entry name" value="GGDEF_dom"/>
</dbReference>
<dbReference type="EC" id="2.7.7.65" evidence="1"/>
<dbReference type="Pfam" id="PF00990">
    <property type="entry name" value="GGDEF"/>
    <property type="match status" value="1"/>
</dbReference>
<evidence type="ECO:0000256" key="1">
    <source>
        <dbReference type="ARBA" id="ARBA00012528"/>
    </source>
</evidence>
<dbReference type="PANTHER" id="PTHR45138">
    <property type="entry name" value="REGULATORY COMPONENTS OF SENSORY TRANSDUCTION SYSTEM"/>
    <property type="match status" value="1"/>
</dbReference>
<proteinExistence type="predicted"/>
<organism evidence="5 6">
    <name type="scientific">Hoeflea ulvae</name>
    <dbReference type="NCBI Taxonomy" id="2983764"/>
    <lineage>
        <taxon>Bacteria</taxon>
        <taxon>Pseudomonadati</taxon>
        <taxon>Pseudomonadota</taxon>
        <taxon>Alphaproteobacteria</taxon>
        <taxon>Hyphomicrobiales</taxon>
        <taxon>Rhizobiaceae</taxon>
        <taxon>Hoeflea</taxon>
    </lineage>
</organism>
<comment type="catalytic activity">
    <reaction evidence="2">
        <text>2 GTP = 3',3'-c-di-GMP + 2 diphosphate</text>
        <dbReference type="Rhea" id="RHEA:24898"/>
        <dbReference type="ChEBI" id="CHEBI:33019"/>
        <dbReference type="ChEBI" id="CHEBI:37565"/>
        <dbReference type="ChEBI" id="CHEBI:58805"/>
        <dbReference type="EC" id="2.7.7.65"/>
    </reaction>
</comment>
<comment type="caution">
    <text evidence="5">The sequence shown here is derived from an EMBL/GenBank/DDBJ whole genome shotgun (WGS) entry which is preliminary data.</text>
</comment>
<evidence type="ECO:0000256" key="2">
    <source>
        <dbReference type="ARBA" id="ARBA00034247"/>
    </source>
</evidence>
<dbReference type="InterPro" id="IPR050469">
    <property type="entry name" value="Diguanylate_Cyclase"/>
</dbReference>
<reference evidence="5" key="1">
    <citation type="submission" date="2022-10" db="EMBL/GenBank/DDBJ databases">
        <title>Hoeflea sp. J2-29, isolated from marine algae.</title>
        <authorList>
            <person name="Kristyanto S."/>
            <person name="Kim J.M."/>
            <person name="Jeon C.O."/>
        </authorList>
    </citation>
    <scope>NUCLEOTIDE SEQUENCE</scope>
    <source>
        <strain evidence="5">J2-29</strain>
    </source>
</reference>
<keyword evidence="3" id="KW-0472">Membrane</keyword>
<gene>
    <name evidence="5" type="ORF">OEG82_19720</name>
</gene>
<dbReference type="Gene3D" id="3.30.70.270">
    <property type="match status" value="1"/>
</dbReference>
<keyword evidence="3" id="KW-0812">Transmembrane</keyword>
<dbReference type="SMART" id="SM00267">
    <property type="entry name" value="GGDEF"/>
    <property type="match status" value="1"/>
</dbReference>
<feature type="domain" description="GGDEF" evidence="4">
    <location>
        <begin position="116"/>
        <end position="248"/>
    </location>
</feature>
<evidence type="ECO:0000313" key="6">
    <source>
        <dbReference type="Proteomes" id="UP001081283"/>
    </source>
</evidence>
<evidence type="ECO:0000256" key="3">
    <source>
        <dbReference type="SAM" id="Phobius"/>
    </source>
</evidence>
<feature type="transmembrane region" description="Helical" evidence="3">
    <location>
        <begin position="12"/>
        <end position="31"/>
    </location>
</feature>
<dbReference type="PROSITE" id="PS50887">
    <property type="entry name" value="GGDEF"/>
    <property type="match status" value="1"/>
</dbReference>
<dbReference type="InterPro" id="IPR043128">
    <property type="entry name" value="Rev_trsase/Diguanyl_cyclase"/>
</dbReference>
<evidence type="ECO:0000259" key="4">
    <source>
        <dbReference type="PROSITE" id="PS50887"/>
    </source>
</evidence>
<dbReference type="EMBL" id="JAOVZQ010000001">
    <property type="protein sequence ID" value="MCY0096226.1"/>
    <property type="molecule type" value="Genomic_DNA"/>
</dbReference>
<dbReference type="InterPro" id="IPR029787">
    <property type="entry name" value="Nucleotide_cyclase"/>
</dbReference>
<sequence length="250" mass="27219">MKLDFSDTGWARVVAGVVGGTIFCIAVALFVESFNFHEMSEERFRYALTVNILLPMGLAAPLLFLLLTKMRQLAIAHREISIIASTDSLTAVLNRGAFKMLVDAYLKQAARQPALTAGAFLIIDADHFKAINDRFGHQKGDVALRIIARTIEQSLRHGDIVGRIGGEEFGVFLPGTGLEQALVVAERIRLQIDEAEFPPGAAAHNLSVSVGGATFDQYADYDDLFRIADESLYSAKGSGRNQVMFNSLAA</sequence>
<dbReference type="NCBIfam" id="TIGR00254">
    <property type="entry name" value="GGDEF"/>
    <property type="match status" value="1"/>
</dbReference>
<dbReference type="Proteomes" id="UP001081283">
    <property type="component" value="Unassembled WGS sequence"/>
</dbReference>
<name>A0ABT3YK20_9HYPH</name>
<dbReference type="SUPFAM" id="SSF55073">
    <property type="entry name" value="Nucleotide cyclase"/>
    <property type="match status" value="1"/>
</dbReference>
<dbReference type="CDD" id="cd01949">
    <property type="entry name" value="GGDEF"/>
    <property type="match status" value="1"/>
</dbReference>
<dbReference type="RefSeq" id="WP_267614064.1">
    <property type="nucleotide sequence ID" value="NZ_JAOVZQ010000001.1"/>
</dbReference>
<keyword evidence="6" id="KW-1185">Reference proteome</keyword>
<protein>
    <recommendedName>
        <fullName evidence="1">diguanylate cyclase</fullName>
        <ecNumber evidence="1">2.7.7.65</ecNumber>
    </recommendedName>
</protein>
<dbReference type="PANTHER" id="PTHR45138:SF9">
    <property type="entry name" value="DIGUANYLATE CYCLASE DGCM-RELATED"/>
    <property type="match status" value="1"/>
</dbReference>
<evidence type="ECO:0000313" key="5">
    <source>
        <dbReference type="EMBL" id="MCY0096226.1"/>
    </source>
</evidence>
<feature type="transmembrane region" description="Helical" evidence="3">
    <location>
        <begin position="46"/>
        <end position="68"/>
    </location>
</feature>
<keyword evidence="3" id="KW-1133">Transmembrane helix</keyword>